<protein>
    <submittedName>
        <fullName evidence="15">Beta-glucoside-specific phosphotransferase system enzyme II</fullName>
    </submittedName>
</protein>
<dbReference type="AlphaFoldDB" id="K6VI96"/>
<keyword evidence="10 12" id="KW-0472">Membrane</keyword>
<accession>K6VI96</accession>
<dbReference type="FunFam" id="3.30.1360.60:FF:000001">
    <property type="entry name" value="PTS system glucose-specific IIBC component PtsG"/>
    <property type="match status" value="1"/>
</dbReference>
<keyword evidence="7 12" id="KW-0812">Transmembrane</keyword>
<dbReference type="STRING" id="1184609.KILIM_029_00530"/>
<dbReference type="PROSITE" id="PS51098">
    <property type="entry name" value="PTS_EIIB_TYPE_1"/>
    <property type="match status" value="2"/>
</dbReference>
<dbReference type="PANTHER" id="PTHR30175:SF1">
    <property type="entry name" value="PTS SYSTEM ARBUTIN-, CELLOBIOSE-, AND SALICIN-SPECIFIC EIIBC COMPONENT-RELATED"/>
    <property type="match status" value="1"/>
</dbReference>
<dbReference type="Proteomes" id="UP000008366">
    <property type="component" value="Unassembled WGS sequence"/>
</dbReference>
<dbReference type="Pfam" id="PF00367">
    <property type="entry name" value="PTS_EIIB"/>
    <property type="match status" value="2"/>
</dbReference>
<dbReference type="InterPro" id="IPR013013">
    <property type="entry name" value="PTS_EIIC_1"/>
</dbReference>
<proteinExistence type="predicted"/>
<dbReference type="Pfam" id="PF02378">
    <property type="entry name" value="PTS_EIIC"/>
    <property type="match status" value="1"/>
</dbReference>
<evidence type="ECO:0000259" key="13">
    <source>
        <dbReference type="PROSITE" id="PS51098"/>
    </source>
</evidence>
<evidence type="ECO:0000256" key="9">
    <source>
        <dbReference type="ARBA" id="ARBA00022989"/>
    </source>
</evidence>
<dbReference type="InterPro" id="IPR018113">
    <property type="entry name" value="PTrfase_EIIB_Cys"/>
</dbReference>
<evidence type="ECO:0000313" key="16">
    <source>
        <dbReference type="Proteomes" id="UP000008366"/>
    </source>
</evidence>
<dbReference type="InterPro" id="IPR036878">
    <property type="entry name" value="Glu_permease_IIB"/>
</dbReference>
<dbReference type="PROSITE" id="PS51103">
    <property type="entry name" value="PTS_EIIC_TYPE_1"/>
    <property type="match status" value="1"/>
</dbReference>
<evidence type="ECO:0000256" key="2">
    <source>
        <dbReference type="ARBA" id="ARBA00022448"/>
    </source>
</evidence>
<reference evidence="15 16" key="1">
    <citation type="submission" date="2012-08" db="EMBL/GenBank/DDBJ databases">
        <title>Whole genome shotgun sequence of Kineosphaera limosa NBRC 100340.</title>
        <authorList>
            <person name="Yoshida I."/>
            <person name="Isaki S."/>
            <person name="Hosoyama A."/>
            <person name="Tsuchikane K."/>
            <person name="Katsumata H."/>
            <person name="Ando Y."/>
            <person name="Ohji S."/>
            <person name="Hamada M."/>
            <person name="Tamura T."/>
            <person name="Yamazoe A."/>
            <person name="Yamazaki S."/>
            <person name="Fujita N."/>
        </authorList>
    </citation>
    <scope>NUCLEOTIDE SEQUENCE [LARGE SCALE GENOMIC DNA]</scope>
    <source>
        <strain evidence="15 16">NBRC 100340</strain>
    </source>
</reference>
<dbReference type="GO" id="GO:0016301">
    <property type="term" value="F:kinase activity"/>
    <property type="evidence" value="ECO:0007669"/>
    <property type="project" value="UniProtKB-KW"/>
</dbReference>
<evidence type="ECO:0000256" key="5">
    <source>
        <dbReference type="ARBA" id="ARBA00022679"/>
    </source>
</evidence>
<feature type="domain" description="PTS EIIC type-1" evidence="14">
    <location>
        <begin position="113"/>
        <end position="488"/>
    </location>
</feature>
<keyword evidence="2" id="KW-0813">Transport</keyword>
<feature type="transmembrane region" description="Helical" evidence="12">
    <location>
        <begin position="214"/>
        <end position="235"/>
    </location>
</feature>
<dbReference type="EMBL" id="BAHD01000029">
    <property type="protein sequence ID" value="GAB95943.1"/>
    <property type="molecule type" value="Genomic_DNA"/>
</dbReference>
<feature type="transmembrane region" description="Helical" evidence="12">
    <location>
        <begin position="271"/>
        <end position="300"/>
    </location>
</feature>
<feature type="active site" description="Phosphocysteine intermediate; for EIIB activity" evidence="11">
    <location>
        <position position="24"/>
    </location>
</feature>
<keyword evidence="4" id="KW-0762">Sugar transport</keyword>
<keyword evidence="16" id="KW-1185">Reference proteome</keyword>
<dbReference type="GO" id="GO:0008982">
    <property type="term" value="F:protein-N(PI)-phosphohistidine-sugar phosphotransferase activity"/>
    <property type="evidence" value="ECO:0007669"/>
    <property type="project" value="InterPro"/>
</dbReference>
<evidence type="ECO:0000256" key="4">
    <source>
        <dbReference type="ARBA" id="ARBA00022597"/>
    </source>
</evidence>
<feature type="transmembrane region" description="Helical" evidence="12">
    <location>
        <begin position="122"/>
        <end position="145"/>
    </location>
</feature>
<dbReference type="OrthoDB" id="9797715at2"/>
<keyword evidence="9 12" id="KW-1133">Transmembrane helix</keyword>
<dbReference type="SUPFAM" id="SSF55604">
    <property type="entry name" value="Glucose permease domain IIB"/>
    <property type="match status" value="2"/>
</dbReference>
<dbReference type="PANTHER" id="PTHR30175">
    <property type="entry name" value="PHOSPHOTRANSFERASE SYSTEM TRANSPORT PROTEIN"/>
    <property type="match status" value="1"/>
</dbReference>
<feature type="domain" description="PTS EIIB type-1" evidence="13">
    <location>
        <begin position="504"/>
        <end position="587"/>
    </location>
</feature>
<evidence type="ECO:0000259" key="14">
    <source>
        <dbReference type="PROSITE" id="PS51103"/>
    </source>
</evidence>
<dbReference type="PROSITE" id="PS01035">
    <property type="entry name" value="PTS_EIIB_TYPE_1_CYS"/>
    <property type="match status" value="1"/>
</dbReference>
<feature type="transmembrane region" description="Helical" evidence="12">
    <location>
        <begin position="451"/>
        <end position="472"/>
    </location>
</feature>
<evidence type="ECO:0000256" key="8">
    <source>
        <dbReference type="ARBA" id="ARBA00022777"/>
    </source>
</evidence>
<feature type="transmembrane region" description="Helical" evidence="12">
    <location>
        <begin position="312"/>
        <end position="334"/>
    </location>
</feature>
<sequence length="596" mass="63173">MTERATQIVDAVGGADNIVNLSHCATRLRFTLKDATGIDSAQVEKIKGVMGTVPQGTDRYQIIMGGGVQSAYEEINALPVMAGRKAPSADDVKAAARAGGPRGKYAWLDNFFEFLSDSFRPILGALLGASLIITFMALMSSIGVIDNWADPRTTLPPGWAFINLMWQSVFTFLPLMVAYNASKKIGADPWVGFAIMALVMLPGFSPLGERPEAYTTQLFGSAIPTIDIFGVPLLIRDYGSQVFPPLLMAVLLGPLYKLLKRVIPENLHLIFVPFLALVIMGPLTAFLIGPIGIFVGAGLGGLLQSINSFSPLLFAIIIPLAYPFMVPLGLHWPINAIMLANIASTGSDFIQGPMGAWNFACFGATAGVLFLAIKDRDQAMRQTSTGALAAGLLGGISEPSLYGIHLRFKKIYPRMLVGCLVGGLIIGIGGGVSINAFVFTSLLTIPAFSNIPLYATAITASFFTAMLLVIFFDYRTPEQKAAGKADLDEPEPEPVVVVVGDAEAKQGKQWLDAIGGPDNVETVDLVAGTRVRVQVKDSAKVDQAALAAAGLPGAVEVGPGVWHLVAGLNADQHVETMNRVLAGSTKADSAKETVPA</sequence>
<evidence type="ECO:0000313" key="15">
    <source>
        <dbReference type="EMBL" id="GAB95943.1"/>
    </source>
</evidence>
<dbReference type="InterPro" id="IPR050558">
    <property type="entry name" value="PTS_Sugar-Specific_Components"/>
</dbReference>
<evidence type="ECO:0000256" key="11">
    <source>
        <dbReference type="PROSITE-ProRule" id="PRU00421"/>
    </source>
</evidence>
<keyword evidence="6" id="KW-0598">Phosphotransferase system</keyword>
<evidence type="ECO:0000256" key="10">
    <source>
        <dbReference type="ARBA" id="ARBA00023136"/>
    </source>
</evidence>
<dbReference type="InterPro" id="IPR001996">
    <property type="entry name" value="PTS_IIB_1"/>
</dbReference>
<dbReference type="InterPro" id="IPR003352">
    <property type="entry name" value="PTS_EIIC"/>
</dbReference>
<evidence type="ECO:0000256" key="12">
    <source>
        <dbReference type="SAM" id="Phobius"/>
    </source>
</evidence>
<keyword evidence="5 15" id="KW-0808">Transferase</keyword>
<dbReference type="GO" id="GO:0005886">
    <property type="term" value="C:plasma membrane"/>
    <property type="evidence" value="ECO:0007669"/>
    <property type="project" value="UniProtKB-SubCell"/>
</dbReference>
<evidence type="ECO:0000256" key="6">
    <source>
        <dbReference type="ARBA" id="ARBA00022683"/>
    </source>
</evidence>
<evidence type="ECO:0000256" key="3">
    <source>
        <dbReference type="ARBA" id="ARBA00022475"/>
    </source>
</evidence>
<name>K6VI96_9MICO</name>
<evidence type="ECO:0000256" key="7">
    <source>
        <dbReference type="ARBA" id="ARBA00022692"/>
    </source>
</evidence>
<comment type="caution">
    <text evidence="15">The sequence shown here is derived from an EMBL/GenBank/DDBJ whole genome shotgun (WGS) entry which is preliminary data.</text>
</comment>
<dbReference type="Gene3D" id="3.30.1360.60">
    <property type="entry name" value="Glucose permease domain IIB"/>
    <property type="match status" value="2"/>
</dbReference>
<dbReference type="eggNOG" id="COG1264">
    <property type="taxonomic scope" value="Bacteria"/>
</dbReference>
<comment type="subcellular location">
    <subcellularLocation>
        <location evidence="1">Cell membrane</location>
        <topology evidence="1">Multi-pass membrane protein</topology>
    </subcellularLocation>
</comment>
<feature type="transmembrane region" description="Helical" evidence="12">
    <location>
        <begin position="354"/>
        <end position="373"/>
    </location>
</feature>
<feature type="domain" description="PTS EIIB type-1" evidence="13">
    <location>
        <begin position="2"/>
        <end position="85"/>
    </location>
</feature>
<evidence type="ECO:0000256" key="1">
    <source>
        <dbReference type="ARBA" id="ARBA00004651"/>
    </source>
</evidence>
<feature type="transmembrane region" description="Helical" evidence="12">
    <location>
        <begin position="415"/>
        <end position="439"/>
    </location>
</feature>
<dbReference type="GO" id="GO:0009401">
    <property type="term" value="P:phosphoenolpyruvate-dependent sugar phosphotransferase system"/>
    <property type="evidence" value="ECO:0007669"/>
    <property type="project" value="UniProtKB-KW"/>
</dbReference>
<keyword evidence="3" id="KW-1003">Cell membrane</keyword>
<gene>
    <name evidence="15" type="primary">bglP</name>
    <name evidence="15" type="ORF">KILIM_029_00530</name>
</gene>
<dbReference type="RefSeq" id="WP_006592475.1">
    <property type="nucleotide sequence ID" value="NZ_BAHD01000029.1"/>
</dbReference>
<organism evidence="15 16">
    <name type="scientific">Kineosphaera limosa NBRC 100340</name>
    <dbReference type="NCBI Taxonomy" id="1184609"/>
    <lineage>
        <taxon>Bacteria</taxon>
        <taxon>Bacillati</taxon>
        <taxon>Actinomycetota</taxon>
        <taxon>Actinomycetes</taxon>
        <taxon>Micrococcales</taxon>
        <taxon>Dermatophilaceae</taxon>
        <taxon>Kineosphaera</taxon>
    </lineage>
</organism>
<keyword evidence="8" id="KW-0418">Kinase</keyword>
<feature type="transmembrane region" description="Helical" evidence="12">
    <location>
        <begin position="190"/>
        <end position="208"/>
    </location>
</feature>
<comment type="caution">
    <text evidence="11">Lacks conserved residue(s) required for the propagation of feature annotation.</text>
</comment>
<dbReference type="CDD" id="cd00212">
    <property type="entry name" value="PTS_IIB_glc"/>
    <property type="match status" value="1"/>
</dbReference>
<dbReference type="eggNOG" id="COG1263">
    <property type="taxonomic scope" value="Bacteria"/>
</dbReference>
<feature type="transmembrane region" description="Helical" evidence="12">
    <location>
        <begin position="157"/>
        <end position="178"/>
    </location>
</feature>
<feature type="transmembrane region" description="Helical" evidence="12">
    <location>
        <begin position="242"/>
        <end position="259"/>
    </location>
</feature>